<dbReference type="PROSITE" id="PS50949">
    <property type="entry name" value="HTH_GNTR"/>
    <property type="match status" value="1"/>
</dbReference>
<dbReference type="RefSeq" id="WP_140591147.1">
    <property type="nucleotide sequence ID" value="NZ_VFRR01000049.1"/>
</dbReference>
<organism evidence="5 6">
    <name type="scientific">Maribrevibacterium harenarium</name>
    <dbReference type="NCBI Taxonomy" id="2589817"/>
    <lineage>
        <taxon>Bacteria</taxon>
        <taxon>Pseudomonadati</taxon>
        <taxon>Pseudomonadota</taxon>
        <taxon>Gammaproteobacteria</taxon>
        <taxon>Oceanospirillales</taxon>
        <taxon>Oceanospirillaceae</taxon>
        <taxon>Maribrevibacterium</taxon>
    </lineage>
</organism>
<accession>A0A501WEI9</accession>
<dbReference type="Pfam" id="PF00392">
    <property type="entry name" value="GntR"/>
    <property type="match status" value="1"/>
</dbReference>
<proteinExistence type="predicted"/>
<comment type="caution">
    <text evidence="5">The sequence shown here is derived from an EMBL/GenBank/DDBJ whole genome shotgun (WGS) entry which is preliminary data.</text>
</comment>
<dbReference type="EMBL" id="VFRR01000049">
    <property type="protein sequence ID" value="TPE46915.1"/>
    <property type="molecule type" value="Genomic_DNA"/>
</dbReference>
<keyword evidence="6" id="KW-1185">Reference proteome</keyword>
<evidence type="ECO:0000256" key="2">
    <source>
        <dbReference type="ARBA" id="ARBA00023125"/>
    </source>
</evidence>
<keyword evidence="2" id="KW-0238">DNA-binding</keyword>
<keyword evidence="3" id="KW-0804">Transcription</keyword>
<protein>
    <submittedName>
        <fullName evidence="5">GntR family transcriptional regulator</fullName>
    </submittedName>
</protein>
<dbReference type="GO" id="GO:0003700">
    <property type="term" value="F:DNA-binding transcription factor activity"/>
    <property type="evidence" value="ECO:0007669"/>
    <property type="project" value="InterPro"/>
</dbReference>
<dbReference type="Pfam" id="PF07729">
    <property type="entry name" value="FCD"/>
    <property type="match status" value="1"/>
</dbReference>
<evidence type="ECO:0000313" key="6">
    <source>
        <dbReference type="Proteomes" id="UP000315901"/>
    </source>
</evidence>
<dbReference type="CDD" id="cd07377">
    <property type="entry name" value="WHTH_GntR"/>
    <property type="match status" value="1"/>
</dbReference>
<dbReference type="InterPro" id="IPR008920">
    <property type="entry name" value="TF_FadR/GntR_C"/>
</dbReference>
<evidence type="ECO:0000256" key="3">
    <source>
        <dbReference type="ARBA" id="ARBA00023163"/>
    </source>
</evidence>
<dbReference type="InterPro" id="IPR011711">
    <property type="entry name" value="GntR_C"/>
</dbReference>
<evidence type="ECO:0000259" key="4">
    <source>
        <dbReference type="PROSITE" id="PS50949"/>
    </source>
</evidence>
<dbReference type="AlphaFoldDB" id="A0A501WEI9"/>
<dbReference type="InterPro" id="IPR036390">
    <property type="entry name" value="WH_DNA-bd_sf"/>
</dbReference>
<gene>
    <name evidence="5" type="ORF">FJM67_15375</name>
</gene>
<dbReference type="Gene3D" id="1.20.120.530">
    <property type="entry name" value="GntR ligand-binding domain-like"/>
    <property type="match status" value="1"/>
</dbReference>
<dbReference type="GO" id="GO:0003677">
    <property type="term" value="F:DNA binding"/>
    <property type="evidence" value="ECO:0007669"/>
    <property type="project" value="UniProtKB-KW"/>
</dbReference>
<dbReference type="SMART" id="SM00345">
    <property type="entry name" value="HTH_GNTR"/>
    <property type="match status" value="1"/>
</dbReference>
<sequence>MLELEEKKLVGQSVYEQLRADITTGRLAPGQKLKLNQLRDRYGVSVNTLRETLMRLVSDGFVLFVDQKGFRVKPISKQDLHELHELRVMLELAGVRKSLANKSGQLEWKSKLASAHYRLSHMEKLMLEDEQANVQAWEQADREFHCTMVSHCGSEQLIRYHANVIELFMRYQVLTLDRRPFRGRDSQDEHNTLLECLLNDDVARALALLEQHINRGLNLPTDSN</sequence>
<evidence type="ECO:0000256" key="1">
    <source>
        <dbReference type="ARBA" id="ARBA00023015"/>
    </source>
</evidence>
<dbReference type="Gene3D" id="1.10.10.10">
    <property type="entry name" value="Winged helix-like DNA-binding domain superfamily/Winged helix DNA-binding domain"/>
    <property type="match status" value="1"/>
</dbReference>
<dbReference type="SMART" id="SM00895">
    <property type="entry name" value="FCD"/>
    <property type="match status" value="1"/>
</dbReference>
<dbReference type="PANTHER" id="PTHR43537:SF20">
    <property type="entry name" value="HTH-TYPE TRANSCRIPTIONAL REPRESSOR GLAR"/>
    <property type="match status" value="1"/>
</dbReference>
<dbReference type="InterPro" id="IPR000524">
    <property type="entry name" value="Tscrpt_reg_HTH_GntR"/>
</dbReference>
<evidence type="ECO:0000313" key="5">
    <source>
        <dbReference type="EMBL" id="TPE46915.1"/>
    </source>
</evidence>
<name>A0A501WEI9_9GAMM</name>
<dbReference type="SUPFAM" id="SSF46785">
    <property type="entry name" value="Winged helix' DNA-binding domain"/>
    <property type="match status" value="1"/>
</dbReference>
<dbReference type="Proteomes" id="UP000315901">
    <property type="component" value="Unassembled WGS sequence"/>
</dbReference>
<dbReference type="InterPro" id="IPR036388">
    <property type="entry name" value="WH-like_DNA-bd_sf"/>
</dbReference>
<feature type="domain" description="HTH gntR-type" evidence="4">
    <location>
        <begin position="8"/>
        <end position="75"/>
    </location>
</feature>
<keyword evidence="1" id="KW-0805">Transcription regulation</keyword>
<reference evidence="5 6" key="1">
    <citation type="submission" date="2019-06" db="EMBL/GenBank/DDBJ databases">
        <title>A novel bacterium of genus Marinomonas, isolated from coastal sand.</title>
        <authorList>
            <person name="Huang H."/>
            <person name="Mo K."/>
            <person name="Hu Y."/>
        </authorList>
    </citation>
    <scope>NUCLEOTIDE SEQUENCE [LARGE SCALE GENOMIC DNA]</scope>
    <source>
        <strain evidence="5 6">HB171799</strain>
    </source>
</reference>
<dbReference type="OrthoDB" id="9799812at2"/>
<dbReference type="SUPFAM" id="SSF48008">
    <property type="entry name" value="GntR ligand-binding domain-like"/>
    <property type="match status" value="1"/>
</dbReference>
<dbReference type="PANTHER" id="PTHR43537">
    <property type="entry name" value="TRANSCRIPTIONAL REGULATOR, GNTR FAMILY"/>
    <property type="match status" value="1"/>
</dbReference>